<evidence type="ECO:0000256" key="5">
    <source>
        <dbReference type="ARBA" id="ARBA00022989"/>
    </source>
</evidence>
<keyword evidence="9" id="KW-1185">Reference proteome</keyword>
<dbReference type="RefSeq" id="WP_121280876.1">
    <property type="nucleotide sequence ID" value="NZ_RBZV01000011.1"/>
</dbReference>
<evidence type="ECO:0000313" key="8">
    <source>
        <dbReference type="EMBL" id="RKP44922.1"/>
    </source>
</evidence>
<evidence type="ECO:0000256" key="6">
    <source>
        <dbReference type="ARBA" id="ARBA00023136"/>
    </source>
</evidence>
<evidence type="ECO:0000313" key="9">
    <source>
        <dbReference type="Proteomes" id="UP000280434"/>
    </source>
</evidence>
<evidence type="ECO:0000256" key="1">
    <source>
        <dbReference type="ARBA" id="ARBA00004651"/>
    </source>
</evidence>
<gene>
    <name evidence="8" type="ORF">D7S89_21515</name>
</gene>
<keyword evidence="2" id="KW-0813">Transport</keyword>
<evidence type="ECO:0000256" key="2">
    <source>
        <dbReference type="ARBA" id="ARBA00022448"/>
    </source>
</evidence>
<feature type="transmembrane region" description="Helical" evidence="7">
    <location>
        <begin position="160"/>
        <end position="182"/>
    </location>
</feature>
<dbReference type="EMBL" id="RBZV01000011">
    <property type="protein sequence ID" value="RKP44922.1"/>
    <property type="molecule type" value="Genomic_DNA"/>
</dbReference>
<dbReference type="InterPro" id="IPR006726">
    <property type="entry name" value="PHBA_efflux_AaeB/fusaric-R"/>
</dbReference>
<dbReference type="GO" id="GO:0022857">
    <property type="term" value="F:transmembrane transporter activity"/>
    <property type="evidence" value="ECO:0007669"/>
    <property type="project" value="InterPro"/>
</dbReference>
<keyword evidence="6 7" id="KW-0472">Membrane</keyword>
<dbReference type="Proteomes" id="UP000280434">
    <property type="component" value="Unassembled WGS sequence"/>
</dbReference>
<dbReference type="GO" id="GO:0005886">
    <property type="term" value="C:plasma membrane"/>
    <property type="evidence" value="ECO:0007669"/>
    <property type="project" value="UniProtKB-SubCell"/>
</dbReference>
<feature type="transmembrane region" description="Helical" evidence="7">
    <location>
        <begin position="35"/>
        <end position="52"/>
    </location>
</feature>
<dbReference type="PANTHER" id="PTHR30509">
    <property type="entry name" value="P-HYDROXYBENZOIC ACID EFFLUX PUMP SUBUNIT-RELATED"/>
    <property type="match status" value="1"/>
</dbReference>
<reference evidence="8 9" key="1">
    <citation type="submission" date="2018-10" db="EMBL/GenBank/DDBJ databases">
        <title>Paraburkholderia sp. 7MK8-2, isolated from soil.</title>
        <authorList>
            <person name="Gao Z.-H."/>
            <person name="Qiu L.-H."/>
        </authorList>
    </citation>
    <scope>NUCLEOTIDE SEQUENCE [LARGE SCALE GENOMIC DNA]</scope>
    <source>
        <strain evidence="8 9">7MK8-2</strain>
    </source>
</reference>
<feature type="transmembrane region" description="Helical" evidence="7">
    <location>
        <begin position="86"/>
        <end position="104"/>
    </location>
</feature>
<comment type="subcellular location">
    <subcellularLocation>
        <location evidence="1">Cell membrane</location>
        <topology evidence="1">Multi-pass membrane protein</topology>
    </subcellularLocation>
</comment>
<dbReference type="PANTHER" id="PTHR30509:SF9">
    <property type="entry name" value="MULTIDRUG RESISTANCE PROTEIN MDTO"/>
    <property type="match status" value="1"/>
</dbReference>
<comment type="caution">
    <text evidence="8">The sequence shown here is derived from an EMBL/GenBank/DDBJ whole genome shotgun (WGS) entry which is preliminary data.</text>
</comment>
<keyword evidence="3" id="KW-1003">Cell membrane</keyword>
<dbReference type="AlphaFoldDB" id="A0A494X3I0"/>
<protein>
    <submittedName>
        <fullName evidence="8">FUSC family protein</fullName>
    </submittedName>
</protein>
<evidence type="ECO:0000256" key="4">
    <source>
        <dbReference type="ARBA" id="ARBA00022692"/>
    </source>
</evidence>
<proteinExistence type="predicted"/>
<organism evidence="8 9">
    <name type="scientific">Trinickia fusca</name>
    <dbReference type="NCBI Taxonomy" id="2419777"/>
    <lineage>
        <taxon>Bacteria</taxon>
        <taxon>Pseudomonadati</taxon>
        <taxon>Pseudomonadota</taxon>
        <taxon>Betaproteobacteria</taxon>
        <taxon>Burkholderiales</taxon>
        <taxon>Burkholderiaceae</taxon>
        <taxon>Trinickia</taxon>
    </lineage>
</organism>
<accession>A0A494X3I0</accession>
<name>A0A494X3I0_9BURK</name>
<evidence type="ECO:0000256" key="7">
    <source>
        <dbReference type="SAM" id="Phobius"/>
    </source>
</evidence>
<feature type="transmembrane region" description="Helical" evidence="7">
    <location>
        <begin position="58"/>
        <end position="74"/>
    </location>
</feature>
<dbReference type="Pfam" id="PF04632">
    <property type="entry name" value="FUSC"/>
    <property type="match status" value="1"/>
</dbReference>
<dbReference type="OrthoDB" id="6653789at2"/>
<evidence type="ECO:0000256" key="3">
    <source>
        <dbReference type="ARBA" id="ARBA00022475"/>
    </source>
</evidence>
<sequence length="371" mass="40077">MAPPLTSRLRLLVAPLARVLVSPYYRYRNAQRLHAIRVGLAMLVSILVTTGIDVPHGLWASVTVLVVIGGLQHHGNIRKKATDRAIGTLLGALLGLLLIVQMRWLGSAALTYVLMSIIAGICGYYAIGASGYVALLTAITMIIVGGHGDSSIDGGLWRALNVAIGIVIALAFSFALPLYATYSWRYLLARSLRDYAHTYVRLARGAPIDPEAQLAAFAKMGERLVKLRALMASVSKEVDLSVKQLEAIARLNRSLLSALEMMASAALARAEAAGGVRPVREADAGEREVRATLLRLARALRFGSGQPLAAPVDAVPHATPDMGGSEWVSQHFGELVARLYALVAEIEPQWNIERRESPAVRRLESSARARR</sequence>
<keyword evidence="4 7" id="KW-0812">Transmembrane</keyword>
<keyword evidence="5 7" id="KW-1133">Transmembrane helix</keyword>